<evidence type="ECO:0000313" key="3">
    <source>
        <dbReference type="EMBL" id="MPL91667.1"/>
    </source>
</evidence>
<dbReference type="Pfam" id="PF01381">
    <property type="entry name" value="HTH_3"/>
    <property type="match status" value="1"/>
</dbReference>
<proteinExistence type="predicted"/>
<gene>
    <name evidence="3" type="ORF">SDC9_37743</name>
</gene>
<protein>
    <recommendedName>
        <fullName evidence="2">HTH cro/C1-type domain-containing protein</fullName>
    </recommendedName>
</protein>
<keyword evidence="1" id="KW-0238">DNA-binding</keyword>
<dbReference type="SUPFAM" id="SSF47413">
    <property type="entry name" value="lambda repressor-like DNA-binding domains"/>
    <property type="match status" value="1"/>
</dbReference>
<reference evidence="3" key="1">
    <citation type="submission" date="2019-08" db="EMBL/GenBank/DDBJ databases">
        <authorList>
            <person name="Kucharzyk K."/>
            <person name="Murdoch R.W."/>
            <person name="Higgins S."/>
            <person name="Loffler F."/>
        </authorList>
    </citation>
    <scope>NUCLEOTIDE SEQUENCE</scope>
</reference>
<dbReference type="PROSITE" id="PS50943">
    <property type="entry name" value="HTH_CROC1"/>
    <property type="match status" value="1"/>
</dbReference>
<organism evidence="3">
    <name type="scientific">bioreactor metagenome</name>
    <dbReference type="NCBI Taxonomy" id="1076179"/>
    <lineage>
        <taxon>unclassified sequences</taxon>
        <taxon>metagenomes</taxon>
        <taxon>ecological metagenomes</taxon>
    </lineage>
</organism>
<evidence type="ECO:0000259" key="2">
    <source>
        <dbReference type="PROSITE" id="PS50943"/>
    </source>
</evidence>
<dbReference type="PANTHER" id="PTHR46558">
    <property type="entry name" value="TRACRIPTIONAL REGULATORY PROTEIN-RELATED-RELATED"/>
    <property type="match status" value="1"/>
</dbReference>
<dbReference type="AlphaFoldDB" id="A0A644VK95"/>
<feature type="domain" description="HTH cro/C1-type" evidence="2">
    <location>
        <begin position="6"/>
        <end position="60"/>
    </location>
</feature>
<sequence length="76" mass="9013">MLSNTLRKLRKEKKISQNELGKILNLSQRTISSYENSERFPDEITLNNIADYFNVSMDYLLGRSKLRSYTIKRIKK</sequence>
<dbReference type="InterPro" id="IPR001387">
    <property type="entry name" value="Cro/C1-type_HTH"/>
</dbReference>
<evidence type="ECO:0000256" key="1">
    <source>
        <dbReference type="ARBA" id="ARBA00023125"/>
    </source>
</evidence>
<name>A0A644VK95_9ZZZZ</name>
<comment type="caution">
    <text evidence="3">The sequence shown here is derived from an EMBL/GenBank/DDBJ whole genome shotgun (WGS) entry which is preliminary data.</text>
</comment>
<dbReference type="CDD" id="cd00093">
    <property type="entry name" value="HTH_XRE"/>
    <property type="match status" value="1"/>
</dbReference>
<dbReference type="InterPro" id="IPR010982">
    <property type="entry name" value="Lambda_DNA-bd_dom_sf"/>
</dbReference>
<dbReference type="SMART" id="SM00530">
    <property type="entry name" value="HTH_XRE"/>
    <property type="match status" value="1"/>
</dbReference>
<accession>A0A644VK95</accession>
<dbReference type="PANTHER" id="PTHR46558:SF11">
    <property type="entry name" value="HTH-TYPE TRANSCRIPTIONAL REGULATOR XRE"/>
    <property type="match status" value="1"/>
</dbReference>
<dbReference type="GO" id="GO:0003677">
    <property type="term" value="F:DNA binding"/>
    <property type="evidence" value="ECO:0007669"/>
    <property type="project" value="UniProtKB-KW"/>
</dbReference>
<dbReference type="EMBL" id="VSSQ01000336">
    <property type="protein sequence ID" value="MPL91667.1"/>
    <property type="molecule type" value="Genomic_DNA"/>
</dbReference>
<dbReference type="Gene3D" id="1.10.260.40">
    <property type="entry name" value="lambda repressor-like DNA-binding domains"/>
    <property type="match status" value="1"/>
</dbReference>